<feature type="region of interest" description="Disordered" evidence="1">
    <location>
        <begin position="1"/>
        <end position="33"/>
    </location>
</feature>
<dbReference type="InterPro" id="IPR037124">
    <property type="entry name" value="Chaperonin_GroES_sf"/>
</dbReference>
<accession>A0A221S3S2</accession>
<dbReference type="SUPFAM" id="SSF50129">
    <property type="entry name" value="GroES-like"/>
    <property type="match status" value="1"/>
</dbReference>
<dbReference type="Gene3D" id="2.30.33.40">
    <property type="entry name" value="GroES chaperonin"/>
    <property type="match status" value="1"/>
</dbReference>
<proteinExistence type="predicted"/>
<evidence type="ECO:0000313" key="2">
    <source>
        <dbReference type="EMBL" id="ASN63445.1"/>
    </source>
</evidence>
<sequence>MTEILIGTNPDNPDEATELPETPEQKAKQLPDPSGYRILCGVPEIEETYGDSGLIKSAQTMHNEELLTTTLFVMKLGPDCYKDETRFPSGPWCKEGDFILVRPHAGTRVKIHGREFRIINDDAVEAVVEDPRGISRA</sequence>
<evidence type="ECO:0000256" key="1">
    <source>
        <dbReference type="SAM" id="MobiDB-lite"/>
    </source>
</evidence>
<reference evidence="2" key="1">
    <citation type="submission" date="2016-03" db="EMBL/GenBank/DDBJ databases">
        <title>Novel chaperonins are prevalent in the virioplankton and link to viral biology and ecology.</title>
        <authorList>
            <person name="Marine R.L."/>
            <person name="Nasko D.J."/>
            <person name="Polson S.W."/>
            <person name="Wommack K.E."/>
        </authorList>
    </citation>
    <scope>NUCLEOTIDE SEQUENCE</scope>
</reference>
<dbReference type="GO" id="GO:0006457">
    <property type="term" value="P:protein folding"/>
    <property type="evidence" value="ECO:0007669"/>
    <property type="project" value="InterPro"/>
</dbReference>
<dbReference type="EMBL" id="KU970851">
    <property type="protein sequence ID" value="ASN63445.1"/>
    <property type="molecule type" value="Genomic_DNA"/>
</dbReference>
<organism evidence="2">
    <name type="scientific">uncultured virus</name>
    <dbReference type="NCBI Taxonomy" id="340016"/>
    <lineage>
        <taxon>Viruses</taxon>
        <taxon>environmental samples</taxon>
    </lineage>
</organism>
<dbReference type="InterPro" id="IPR011032">
    <property type="entry name" value="GroES-like_sf"/>
</dbReference>
<name>A0A221S3S2_9VIRU</name>
<gene>
    <name evidence="2" type="primary">groES</name>
</gene>
<protein>
    <submittedName>
        <fullName evidence="2">Co-chaperonin GroES</fullName>
    </submittedName>
</protein>